<dbReference type="STRING" id="1447875.A0A2B7Y710"/>
<reference evidence="2 3" key="1">
    <citation type="submission" date="2017-10" db="EMBL/GenBank/DDBJ databases">
        <title>Comparative genomics in systemic dimorphic fungi from Ajellomycetaceae.</title>
        <authorList>
            <person name="Munoz J.F."/>
            <person name="Mcewen J.G."/>
            <person name="Clay O.K."/>
            <person name="Cuomo C.A."/>
        </authorList>
    </citation>
    <scope>NUCLEOTIDE SEQUENCE [LARGE SCALE GENOMIC DNA]</scope>
    <source>
        <strain evidence="2 3">UAMH5409</strain>
    </source>
</reference>
<organism evidence="2 3">
    <name type="scientific">Helicocarpus griseus UAMH5409</name>
    <dbReference type="NCBI Taxonomy" id="1447875"/>
    <lineage>
        <taxon>Eukaryota</taxon>
        <taxon>Fungi</taxon>
        <taxon>Dikarya</taxon>
        <taxon>Ascomycota</taxon>
        <taxon>Pezizomycotina</taxon>
        <taxon>Eurotiomycetes</taxon>
        <taxon>Eurotiomycetidae</taxon>
        <taxon>Onygenales</taxon>
        <taxon>Ajellomycetaceae</taxon>
        <taxon>Helicocarpus</taxon>
    </lineage>
</organism>
<dbReference type="OrthoDB" id="4184162at2759"/>
<evidence type="ECO:0000313" key="2">
    <source>
        <dbReference type="EMBL" id="PGH16688.1"/>
    </source>
</evidence>
<evidence type="ECO:0000259" key="1">
    <source>
        <dbReference type="Pfam" id="PF24968"/>
    </source>
</evidence>
<name>A0A2B7Y710_9EURO</name>
<gene>
    <name evidence="2" type="ORF">AJ79_01560</name>
</gene>
<keyword evidence="3" id="KW-1185">Reference proteome</keyword>
<dbReference type="InterPro" id="IPR056672">
    <property type="entry name" value="DUF7770"/>
</dbReference>
<dbReference type="AlphaFoldDB" id="A0A2B7Y710"/>
<comment type="caution">
    <text evidence="2">The sequence shown here is derived from an EMBL/GenBank/DDBJ whole genome shotgun (WGS) entry which is preliminary data.</text>
</comment>
<dbReference type="Pfam" id="PF24968">
    <property type="entry name" value="DUF7770"/>
    <property type="match status" value="1"/>
</dbReference>
<sequence>MVGLTRYEVEANYQNMACVRVVAHTTWEVGSDGYSDNHWSIYLVFTDEGTGSSIRLNMERAHAITIQGALKWTQHDYSLPKSHLWHFDFAIKSTVTISNVATLIYSLGRDGYQMDGSLSGCRWWVYNVLQDLGDWDYISKDKVMKEFYPHMLFKYSSTEARGDSRGDLAMVEGHFTQPKLLTEYTLSNFESGRRVTFSINSKRQDISLGQFVSWESDPNFLIHKRLNLLIHNPPPP</sequence>
<evidence type="ECO:0000313" key="3">
    <source>
        <dbReference type="Proteomes" id="UP000223968"/>
    </source>
</evidence>
<feature type="domain" description="DUF7770" evidence="1">
    <location>
        <begin position="19"/>
        <end position="175"/>
    </location>
</feature>
<dbReference type="EMBL" id="PDNB01000015">
    <property type="protein sequence ID" value="PGH16688.1"/>
    <property type="molecule type" value="Genomic_DNA"/>
</dbReference>
<protein>
    <recommendedName>
        <fullName evidence="1">DUF7770 domain-containing protein</fullName>
    </recommendedName>
</protein>
<proteinExistence type="predicted"/>
<accession>A0A2B7Y710</accession>
<dbReference type="Proteomes" id="UP000223968">
    <property type="component" value="Unassembled WGS sequence"/>
</dbReference>